<keyword evidence="1" id="KW-0812">Transmembrane</keyword>
<proteinExistence type="predicted"/>
<accession>A0A7H1BIH9</accession>
<sequence>MSRARARLAPGTVAVCDLLVCGVLFLVGLGVIGTAPTTGAEESAAWESAGWLYVGWLLGGLVLFAALWRVPGALAHVAAMLVSPCVVVFLPLGVSALLR</sequence>
<reference evidence="2 3" key="1">
    <citation type="submission" date="2020-09" db="EMBL/GenBank/DDBJ databases">
        <title>A novel species.</title>
        <authorList>
            <person name="Gao J."/>
        </authorList>
    </citation>
    <scope>NUCLEOTIDE SEQUENCE [LARGE SCALE GENOMIC DNA]</scope>
    <source>
        <strain evidence="2 3">CRXT-Y-14</strain>
    </source>
</reference>
<dbReference type="Proteomes" id="UP000516428">
    <property type="component" value="Chromosome"/>
</dbReference>
<dbReference type="AlphaFoldDB" id="A0A7H1BIH9"/>
<evidence type="ECO:0000256" key="1">
    <source>
        <dbReference type="SAM" id="Phobius"/>
    </source>
</evidence>
<feature type="transmembrane region" description="Helical" evidence="1">
    <location>
        <begin position="77"/>
        <end position="98"/>
    </location>
</feature>
<keyword evidence="3" id="KW-1185">Reference proteome</keyword>
<keyword evidence="1" id="KW-1133">Transmembrane helix</keyword>
<organism evidence="2 3">
    <name type="scientific">Streptomyces xanthii</name>
    <dbReference type="NCBI Taxonomy" id="2768069"/>
    <lineage>
        <taxon>Bacteria</taxon>
        <taxon>Bacillati</taxon>
        <taxon>Actinomycetota</taxon>
        <taxon>Actinomycetes</taxon>
        <taxon>Kitasatosporales</taxon>
        <taxon>Streptomycetaceae</taxon>
        <taxon>Streptomyces</taxon>
    </lineage>
</organism>
<feature type="transmembrane region" description="Helical" evidence="1">
    <location>
        <begin position="12"/>
        <end position="31"/>
    </location>
</feature>
<keyword evidence="1" id="KW-0472">Membrane</keyword>
<gene>
    <name evidence="2" type="ORF">IAG42_05085</name>
</gene>
<dbReference type="EMBL" id="CP061281">
    <property type="protein sequence ID" value="QNS08534.1"/>
    <property type="molecule type" value="Genomic_DNA"/>
</dbReference>
<evidence type="ECO:0000313" key="2">
    <source>
        <dbReference type="EMBL" id="QNS08534.1"/>
    </source>
</evidence>
<name>A0A7H1BIH9_9ACTN</name>
<evidence type="ECO:0000313" key="3">
    <source>
        <dbReference type="Proteomes" id="UP000516428"/>
    </source>
</evidence>
<feature type="transmembrane region" description="Helical" evidence="1">
    <location>
        <begin position="51"/>
        <end position="70"/>
    </location>
</feature>
<dbReference type="KEGG" id="sxn:IAG42_05085"/>
<protein>
    <submittedName>
        <fullName evidence="2">Uncharacterized protein</fullName>
    </submittedName>
</protein>